<dbReference type="Pfam" id="PF05670">
    <property type="entry name" value="NFACT-R_1"/>
    <property type="match status" value="1"/>
</dbReference>
<dbReference type="PANTHER" id="PTHR13049:SF2">
    <property type="entry name" value="COILED-COIL DOMAIN-CONTAINING PROTEIN 25"/>
    <property type="match status" value="1"/>
</dbReference>
<evidence type="ECO:0000256" key="1">
    <source>
        <dbReference type="ARBA" id="ARBA00008998"/>
    </source>
</evidence>
<dbReference type="KEGG" id="tgb:HG536_0A03320"/>
<proteinExistence type="inferred from homology"/>
<evidence type="ECO:0000313" key="5">
    <source>
        <dbReference type="Proteomes" id="UP000515788"/>
    </source>
</evidence>
<dbReference type="AlphaFoldDB" id="A0A7G3ZAH8"/>
<gene>
    <name evidence="4" type="ORF">HG536_0A03320</name>
</gene>
<dbReference type="InterPro" id="IPR039730">
    <property type="entry name" value="Jlp2/Ccd25"/>
</dbReference>
<name>A0A7G3ZAH8_9SACH</name>
<dbReference type="PANTHER" id="PTHR13049">
    <property type="entry name" value="DUF814-RELATED"/>
    <property type="match status" value="1"/>
</dbReference>
<feature type="domain" description="NFACT RNA-binding" evidence="3">
    <location>
        <begin position="12"/>
        <end position="127"/>
    </location>
</feature>
<dbReference type="Proteomes" id="UP000515788">
    <property type="component" value="Chromosome 1"/>
</dbReference>
<evidence type="ECO:0000313" key="4">
    <source>
        <dbReference type="EMBL" id="QLL30514.1"/>
    </source>
</evidence>
<reference evidence="4 5" key="1">
    <citation type="submission" date="2020-06" db="EMBL/GenBank/DDBJ databases">
        <title>The yeast mating-type switching endonuclease HO is a domesticated member of an unorthodox homing genetic element family.</title>
        <authorList>
            <person name="Coughlan A.Y."/>
            <person name="Lombardi L."/>
            <person name="Braun-Galleani S."/>
            <person name="Martos A.R."/>
            <person name="Galeote V."/>
            <person name="Bigey F."/>
            <person name="Dequin S."/>
            <person name="Byrne K.P."/>
            <person name="Wolfe K.H."/>
        </authorList>
    </citation>
    <scope>NUCLEOTIDE SEQUENCE [LARGE SCALE GENOMIC DNA]</scope>
    <source>
        <strain evidence="4 5">CBS764</strain>
    </source>
</reference>
<evidence type="ECO:0000256" key="2">
    <source>
        <dbReference type="SAM" id="MobiDB-lite"/>
    </source>
</evidence>
<dbReference type="InterPro" id="IPR008532">
    <property type="entry name" value="NFACT_RNA-bd"/>
</dbReference>
<evidence type="ECO:0000259" key="3">
    <source>
        <dbReference type="Pfam" id="PF05670"/>
    </source>
</evidence>
<sequence>MKQQEHCYTFWMVYFYESEPLEGSRKYQIATGKDKYENDLLIKYGYRELNYVWFHTDKYSSGHVYLKLHPDEKSLDDVPAEVVNDCLQLCKSMSIQGNKMNQCTILQTPWHNLRKNQYMKPGEVSFKSLQRVRKKQCFARDQRLLNRLAKTRVEVTDEVEQLLHQAKKSKDGDFFLRYVADNREKLIEEARVRKQDKKRRKKREQEDGSDSNLSS</sequence>
<protein>
    <recommendedName>
        <fullName evidence="3">NFACT RNA-binding domain-containing protein</fullName>
    </recommendedName>
</protein>
<comment type="similarity">
    <text evidence="1">Belongs to the CCDC25 family.</text>
</comment>
<dbReference type="GeneID" id="59323611"/>
<feature type="region of interest" description="Disordered" evidence="2">
    <location>
        <begin position="191"/>
        <end position="215"/>
    </location>
</feature>
<dbReference type="EMBL" id="CP059246">
    <property type="protein sequence ID" value="QLL30514.1"/>
    <property type="molecule type" value="Genomic_DNA"/>
</dbReference>
<dbReference type="RefSeq" id="XP_037137189.1">
    <property type="nucleotide sequence ID" value="XM_037281294.1"/>
</dbReference>
<keyword evidence="5" id="KW-1185">Reference proteome</keyword>
<accession>A0A7G3ZAH8</accession>
<organism evidence="4 5">
    <name type="scientific">Torulaspora globosa</name>
    <dbReference type="NCBI Taxonomy" id="48254"/>
    <lineage>
        <taxon>Eukaryota</taxon>
        <taxon>Fungi</taxon>
        <taxon>Dikarya</taxon>
        <taxon>Ascomycota</taxon>
        <taxon>Saccharomycotina</taxon>
        <taxon>Saccharomycetes</taxon>
        <taxon>Saccharomycetales</taxon>
        <taxon>Saccharomycetaceae</taxon>
        <taxon>Torulaspora</taxon>
    </lineage>
</organism>
<dbReference type="OrthoDB" id="200398at2759"/>